<comment type="caution">
    <text evidence="2">The sequence shown here is derived from an EMBL/GenBank/DDBJ whole genome shotgun (WGS) entry which is preliminary data.</text>
</comment>
<gene>
    <name evidence="2" type="ORF">DPMN_039564</name>
</gene>
<evidence type="ECO:0000313" key="2">
    <source>
        <dbReference type="EMBL" id="KAH3733139.1"/>
    </source>
</evidence>
<sequence length="86" mass="9470">MAEGGIDRSQTESVPGHSSLYSRHSQVRQGLIAPKVQQPVRPLLTGKHWNKSVPVHISLYNHLEGKLCTGKLALLDTVAYASFTYV</sequence>
<evidence type="ECO:0000256" key="1">
    <source>
        <dbReference type="SAM" id="MobiDB-lite"/>
    </source>
</evidence>
<proteinExistence type="predicted"/>
<name>A0A9D4CV16_DREPO</name>
<dbReference type="AlphaFoldDB" id="A0A9D4CV16"/>
<evidence type="ECO:0000313" key="3">
    <source>
        <dbReference type="Proteomes" id="UP000828390"/>
    </source>
</evidence>
<organism evidence="2 3">
    <name type="scientific">Dreissena polymorpha</name>
    <name type="common">Zebra mussel</name>
    <name type="synonym">Mytilus polymorpha</name>
    <dbReference type="NCBI Taxonomy" id="45954"/>
    <lineage>
        <taxon>Eukaryota</taxon>
        <taxon>Metazoa</taxon>
        <taxon>Spiralia</taxon>
        <taxon>Lophotrochozoa</taxon>
        <taxon>Mollusca</taxon>
        <taxon>Bivalvia</taxon>
        <taxon>Autobranchia</taxon>
        <taxon>Heteroconchia</taxon>
        <taxon>Euheterodonta</taxon>
        <taxon>Imparidentia</taxon>
        <taxon>Neoheterodontei</taxon>
        <taxon>Myida</taxon>
        <taxon>Dreissenoidea</taxon>
        <taxon>Dreissenidae</taxon>
        <taxon>Dreissena</taxon>
    </lineage>
</organism>
<dbReference type="EMBL" id="JAIWYP010000011">
    <property type="protein sequence ID" value="KAH3733139.1"/>
    <property type="molecule type" value="Genomic_DNA"/>
</dbReference>
<keyword evidence="3" id="KW-1185">Reference proteome</keyword>
<dbReference type="Proteomes" id="UP000828390">
    <property type="component" value="Unassembled WGS sequence"/>
</dbReference>
<feature type="compositionally biased region" description="Basic and acidic residues" evidence="1">
    <location>
        <begin position="1"/>
        <end position="10"/>
    </location>
</feature>
<feature type="region of interest" description="Disordered" evidence="1">
    <location>
        <begin position="1"/>
        <end position="24"/>
    </location>
</feature>
<reference evidence="2" key="1">
    <citation type="journal article" date="2019" name="bioRxiv">
        <title>The Genome of the Zebra Mussel, Dreissena polymorpha: A Resource for Invasive Species Research.</title>
        <authorList>
            <person name="McCartney M.A."/>
            <person name="Auch B."/>
            <person name="Kono T."/>
            <person name="Mallez S."/>
            <person name="Zhang Y."/>
            <person name="Obille A."/>
            <person name="Becker A."/>
            <person name="Abrahante J.E."/>
            <person name="Garbe J."/>
            <person name="Badalamenti J.P."/>
            <person name="Herman A."/>
            <person name="Mangelson H."/>
            <person name="Liachko I."/>
            <person name="Sullivan S."/>
            <person name="Sone E.D."/>
            <person name="Koren S."/>
            <person name="Silverstein K.A.T."/>
            <person name="Beckman K.B."/>
            <person name="Gohl D.M."/>
        </authorList>
    </citation>
    <scope>NUCLEOTIDE SEQUENCE</scope>
    <source>
        <strain evidence="2">Duluth1</strain>
        <tissue evidence="2">Whole animal</tissue>
    </source>
</reference>
<reference evidence="2" key="2">
    <citation type="submission" date="2020-11" db="EMBL/GenBank/DDBJ databases">
        <authorList>
            <person name="McCartney M.A."/>
            <person name="Auch B."/>
            <person name="Kono T."/>
            <person name="Mallez S."/>
            <person name="Becker A."/>
            <person name="Gohl D.M."/>
            <person name="Silverstein K.A.T."/>
            <person name="Koren S."/>
            <person name="Bechman K.B."/>
            <person name="Herman A."/>
            <person name="Abrahante J.E."/>
            <person name="Garbe J."/>
        </authorList>
    </citation>
    <scope>NUCLEOTIDE SEQUENCE</scope>
    <source>
        <strain evidence="2">Duluth1</strain>
        <tissue evidence="2">Whole animal</tissue>
    </source>
</reference>
<protein>
    <submittedName>
        <fullName evidence="2">Uncharacterized protein</fullName>
    </submittedName>
</protein>
<accession>A0A9D4CV16</accession>